<dbReference type="EMBL" id="CM056806">
    <property type="protein sequence ID" value="KAJ8704929.1"/>
    <property type="molecule type" value="Genomic_DNA"/>
</dbReference>
<evidence type="ECO:0000313" key="2">
    <source>
        <dbReference type="Proteomes" id="UP001231649"/>
    </source>
</evidence>
<keyword evidence="2" id="KW-1185">Reference proteome</keyword>
<organism evidence="1 2">
    <name type="scientific">Mythimna loreyi</name>
    <dbReference type="NCBI Taxonomy" id="667449"/>
    <lineage>
        <taxon>Eukaryota</taxon>
        <taxon>Metazoa</taxon>
        <taxon>Ecdysozoa</taxon>
        <taxon>Arthropoda</taxon>
        <taxon>Hexapoda</taxon>
        <taxon>Insecta</taxon>
        <taxon>Pterygota</taxon>
        <taxon>Neoptera</taxon>
        <taxon>Endopterygota</taxon>
        <taxon>Lepidoptera</taxon>
        <taxon>Glossata</taxon>
        <taxon>Ditrysia</taxon>
        <taxon>Noctuoidea</taxon>
        <taxon>Noctuidae</taxon>
        <taxon>Noctuinae</taxon>
        <taxon>Hadenini</taxon>
        <taxon>Mythimna</taxon>
    </lineage>
</organism>
<accession>A0ACC2Q4P1</accession>
<dbReference type="Proteomes" id="UP001231649">
    <property type="component" value="Chromosome 30"/>
</dbReference>
<sequence>MNQLRCYTCLELGRKLRPLTPYAKSLFSWLCPEMFFKKKDKTDFLICWECEYMVDKIKGFQNKLKQGNQILKMSLKPLKDSPIIIVGLSTQRLTKVEIISIPPQNLPQNQQILPQDQQILPQDQQILPKNPYLTINAQNILKLSLRDMLEAPPKLQTDTEVKIEAVDVENTETEFSDEATCSNDFDELIQPTTIQQISCDPLLVPLKNQPKLWAEIEVPPLPPLKPKPIKIEKPIPIPETPPDLFPMEKIPLRGSKERVKVTVKEPSVTMNLGNIEVTLPARKNDLLTKMLQNPSKGEDLFLMKQRISLPNSTNDPNSQPEYAEDEAKVIILNDTELKESRNKRRLNPLFVASQIKCEKCILRFQSQEKLDEHNLLHDVSQGNSICGVCEQRFPNENVLNDHFRLHFIMYECMKCPYRHNNRIRLSTHIRNKHEESCFYCKKCFQNFKTHKERRMHMIKVHDQKVACKECKKTFANATRLKAHIGVVHKSKTVPCPICKKKIKNYYLKNHVKTHADQEDNFYCVDCGTFYKNKYTYEQHLKNSLKHNTLENLGIKCDHCDKLFTSREALRNHVKEIGGVKFTCDICNKDCKSKGTLAIHISTVHHKIKRKTKPKICEVCGKSFTVRKSLVEHLNLHLGVRPHVCKDCGATFIYSAALFTHRRLVHKVKKKSEMKN</sequence>
<proteinExistence type="predicted"/>
<name>A0ACC2Q4P1_9NEOP</name>
<comment type="caution">
    <text evidence="1">The sequence shown here is derived from an EMBL/GenBank/DDBJ whole genome shotgun (WGS) entry which is preliminary data.</text>
</comment>
<gene>
    <name evidence="1" type="ORF">PYW08_012249</name>
</gene>
<protein>
    <submittedName>
        <fullName evidence="1">Uncharacterized protein</fullName>
    </submittedName>
</protein>
<reference evidence="1" key="1">
    <citation type="submission" date="2023-03" db="EMBL/GenBank/DDBJ databases">
        <title>Chromosome-level genomes of two armyworms, Mythimna separata and Mythimna loreyi, provide insights into the biosynthesis and reception of sex pheromones.</title>
        <authorList>
            <person name="Zhao H."/>
        </authorList>
    </citation>
    <scope>NUCLEOTIDE SEQUENCE</scope>
    <source>
        <strain evidence="1">BeijingLab</strain>
    </source>
</reference>
<evidence type="ECO:0000313" key="1">
    <source>
        <dbReference type="EMBL" id="KAJ8704929.1"/>
    </source>
</evidence>